<feature type="signal peptide" evidence="2">
    <location>
        <begin position="1"/>
        <end position="25"/>
    </location>
</feature>
<accession>A0ABW1MLF4</accession>
<dbReference type="RefSeq" id="WP_382467436.1">
    <property type="nucleotide sequence ID" value="NZ_JBHSPX010000006.1"/>
</dbReference>
<proteinExistence type="predicted"/>
<gene>
    <name evidence="3" type="ORF">ACFP4F_19090</name>
</gene>
<evidence type="ECO:0008006" key="5">
    <source>
        <dbReference type="Google" id="ProtNLM"/>
    </source>
</evidence>
<feature type="chain" id="PRO_5047501127" description="Lipoprotein CseA" evidence="2">
    <location>
        <begin position="26"/>
        <end position="211"/>
    </location>
</feature>
<evidence type="ECO:0000256" key="1">
    <source>
        <dbReference type="SAM" id="MobiDB-lite"/>
    </source>
</evidence>
<keyword evidence="4" id="KW-1185">Reference proteome</keyword>
<keyword evidence="2" id="KW-0732">Signal</keyword>
<evidence type="ECO:0000313" key="3">
    <source>
        <dbReference type="EMBL" id="MFC6064641.1"/>
    </source>
</evidence>
<evidence type="ECO:0000256" key="2">
    <source>
        <dbReference type="SAM" id="SignalP"/>
    </source>
</evidence>
<feature type="region of interest" description="Disordered" evidence="1">
    <location>
        <begin position="29"/>
        <end position="57"/>
    </location>
</feature>
<dbReference type="Proteomes" id="UP001596139">
    <property type="component" value="Unassembled WGS sequence"/>
</dbReference>
<feature type="non-terminal residue" evidence="3">
    <location>
        <position position="1"/>
    </location>
</feature>
<sequence length="211" mass="22383">GWWRAAGTALAGTAAVALLMAGCDAAGDGVRSEGSASDNPVPSRARSATPTPSPSSSVAYKKVDARALLRKDPTVGAEVKKTLAKPCTADEYPIDVTYASLTGGQSADVIINVMTCADSVGIGSYVYRKDDKGYENVFSNEQPPVYAGVSKGELEITRQTYDTGDAVCCPTGEDVLTYRWAKHRFSEYSRYHTDYSKTVDGNEASATPSED</sequence>
<protein>
    <recommendedName>
        <fullName evidence="5">Lipoprotein CseA</fullName>
    </recommendedName>
</protein>
<reference evidence="4" key="1">
    <citation type="journal article" date="2019" name="Int. J. Syst. Evol. Microbiol.">
        <title>The Global Catalogue of Microorganisms (GCM) 10K type strain sequencing project: providing services to taxonomists for standard genome sequencing and annotation.</title>
        <authorList>
            <consortium name="The Broad Institute Genomics Platform"/>
            <consortium name="The Broad Institute Genome Sequencing Center for Infectious Disease"/>
            <person name="Wu L."/>
            <person name="Ma J."/>
        </authorList>
    </citation>
    <scope>NUCLEOTIDE SEQUENCE [LARGE SCALE GENOMIC DNA]</scope>
    <source>
        <strain evidence="4">CGMCC 1.15180</strain>
    </source>
</reference>
<evidence type="ECO:0000313" key="4">
    <source>
        <dbReference type="Proteomes" id="UP001596139"/>
    </source>
</evidence>
<comment type="caution">
    <text evidence="3">The sequence shown here is derived from an EMBL/GenBank/DDBJ whole genome shotgun (WGS) entry which is preliminary data.</text>
</comment>
<feature type="compositionally biased region" description="Low complexity" evidence="1">
    <location>
        <begin position="42"/>
        <end position="57"/>
    </location>
</feature>
<organism evidence="3 4">
    <name type="scientific">Streptomyces ochraceiscleroticus</name>
    <dbReference type="NCBI Taxonomy" id="47761"/>
    <lineage>
        <taxon>Bacteria</taxon>
        <taxon>Bacillati</taxon>
        <taxon>Actinomycetota</taxon>
        <taxon>Actinomycetes</taxon>
        <taxon>Kitasatosporales</taxon>
        <taxon>Streptomycetaceae</taxon>
        <taxon>Streptomyces</taxon>
    </lineage>
</organism>
<dbReference type="EMBL" id="JBHSPX010000006">
    <property type="protein sequence ID" value="MFC6064641.1"/>
    <property type="molecule type" value="Genomic_DNA"/>
</dbReference>
<name>A0ABW1MLF4_9ACTN</name>